<dbReference type="PANTHER" id="PTHR43523">
    <property type="entry name" value="GLUCOSE-1-PHOSPHATE ADENYLYLTRANSFERASE-RELATED"/>
    <property type="match status" value="1"/>
</dbReference>
<dbReference type="EC" id="2.7.7.27" evidence="4"/>
<reference evidence="13" key="1">
    <citation type="submission" date="2015-12" db="EMBL/GenBank/DDBJ databases">
        <title>Update maize B73 reference genome by single molecule sequencing technologies.</title>
        <authorList>
            <consortium name="Maize Genome Sequencing Project"/>
            <person name="Ware D."/>
        </authorList>
    </citation>
    <scope>NUCLEOTIDE SEQUENCE [LARGE SCALE GENOMIC DNA]</scope>
    <source>
        <strain evidence="13">cv. B73</strain>
    </source>
</reference>
<evidence type="ECO:0000256" key="3">
    <source>
        <dbReference type="ARBA" id="ARBA00010443"/>
    </source>
</evidence>
<accession>A0A804LKP0</accession>
<dbReference type="GO" id="GO:0019252">
    <property type="term" value="P:starch biosynthetic process"/>
    <property type="evidence" value="ECO:0007669"/>
    <property type="project" value="UniProtKB-UniPathway"/>
</dbReference>
<reference evidence="12" key="2">
    <citation type="submission" date="2019-07" db="EMBL/GenBank/DDBJ databases">
        <authorList>
            <person name="Seetharam A."/>
            <person name="Woodhouse M."/>
            <person name="Cannon E."/>
        </authorList>
    </citation>
    <scope>NUCLEOTIDE SEQUENCE [LARGE SCALE GENOMIC DNA]</scope>
    <source>
        <strain evidence="12">cv. B73</strain>
    </source>
</reference>
<evidence type="ECO:0000256" key="10">
    <source>
        <dbReference type="ARBA" id="ARBA00022922"/>
    </source>
</evidence>
<evidence type="ECO:0000256" key="4">
    <source>
        <dbReference type="ARBA" id="ARBA00012460"/>
    </source>
</evidence>
<dbReference type="InterPro" id="IPR005835">
    <property type="entry name" value="NTP_transferase_dom"/>
</dbReference>
<keyword evidence="7" id="KW-0548">Nucleotidyltransferase</keyword>
<comment type="catalytic activity">
    <reaction evidence="1">
        <text>alpha-D-glucose 1-phosphate + ATP + H(+) = ADP-alpha-D-glucose + diphosphate</text>
        <dbReference type="Rhea" id="RHEA:12120"/>
        <dbReference type="ChEBI" id="CHEBI:15378"/>
        <dbReference type="ChEBI" id="CHEBI:30616"/>
        <dbReference type="ChEBI" id="CHEBI:33019"/>
        <dbReference type="ChEBI" id="CHEBI:57498"/>
        <dbReference type="ChEBI" id="CHEBI:58601"/>
        <dbReference type="EC" id="2.7.7.27"/>
    </reaction>
</comment>
<dbReference type="InParanoid" id="A0A804LKP0"/>
<evidence type="ECO:0000256" key="5">
    <source>
        <dbReference type="ARBA" id="ARBA00022533"/>
    </source>
</evidence>
<comment type="similarity">
    <text evidence="3">Belongs to the bacterial/plant glucose-1-phosphate adenylyltransferase family.</text>
</comment>
<dbReference type="PANTHER" id="PTHR43523:SF12">
    <property type="entry name" value="GLUCOSE-1-PHOSPHATE ADENYLYLTRANSFERASE LARGE SUBUNIT 1, CHLOROPLASTIC-RELATED"/>
    <property type="match status" value="1"/>
</dbReference>
<keyword evidence="13" id="KW-1185">Reference proteome</keyword>
<keyword evidence="6" id="KW-0808">Transferase</keyword>
<protein>
    <recommendedName>
        <fullName evidence="4">glucose-1-phosphate adenylyltransferase</fullName>
        <ecNumber evidence="4">2.7.7.27</ecNumber>
    </recommendedName>
</protein>
<comment type="pathway">
    <text evidence="2">Glycan biosynthesis; starch biosynthesis.</text>
</comment>
<dbReference type="InterPro" id="IPR005836">
    <property type="entry name" value="ADP_Glu_pyroP_CS"/>
</dbReference>
<evidence type="ECO:0000256" key="6">
    <source>
        <dbReference type="ARBA" id="ARBA00022679"/>
    </source>
</evidence>
<dbReference type="InterPro" id="IPR029044">
    <property type="entry name" value="Nucleotide-diphossugar_trans"/>
</dbReference>
<sequence>MNNCFNSGINKIFVMTQFNSASLNRHIHRTYLGGGINFTDGSVEVLAATQMPGEAAGWFQGTADAVRKFIWVLEDYYKHKAIEHILILSGDQLYRMDYMELVQKQSMG</sequence>
<evidence type="ECO:0000313" key="12">
    <source>
        <dbReference type="EnsemblPlants" id="Zm00001eb017580_P001"/>
    </source>
</evidence>
<dbReference type="InterPro" id="IPR011831">
    <property type="entry name" value="ADP-Glc_PPase"/>
</dbReference>
<dbReference type="UniPathway" id="UPA00152"/>
<dbReference type="Gene3D" id="3.90.550.10">
    <property type="entry name" value="Spore Coat Polysaccharide Biosynthesis Protein SpsA, Chain A"/>
    <property type="match status" value="1"/>
</dbReference>
<organism evidence="12 13">
    <name type="scientific">Zea mays</name>
    <name type="common">Maize</name>
    <dbReference type="NCBI Taxonomy" id="4577"/>
    <lineage>
        <taxon>Eukaryota</taxon>
        <taxon>Viridiplantae</taxon>
        <taxon>Streptophyta</taxon>
        <taxon>Embryophyta</taxon>
        <taxon>Tracheophyta</taxon>
        <taxon>Spermatophyta</taxon>
        <taxon>Magnoliopsida</taxon>
        <taxon>Liliopsida</taxon>
        <taxon>Poales</taxon>
        <taxon>Poaceae</taxon>
        <taxon>PACMAD clade</taxon>
        <taxon>Panicoideae</taxon>
        <taxon>Andropogonodae</taxon>
        <taxon>Andropogoneae</taxon>
        <taxon>Tripsacinae</taxon>
        <taxon>Zea</taxon>
    </lineage>
</organism>
<dbReference type="EnsemblPlants" id="Zm00001eb017580_T001">
    <property type="protein sequence ID" value="Zm00001eb017580_P001"/>
    <property type="gene ID" value="Zm00001eb017580"/>
</dbReference>
<dbReference type="Proteomes" id="UP000007305">
    <property type="component" value="Chromosome 1"/>
</dbReference>
<dbReference type="GO" id="GO:0008878">
    <property type="term" value="F:glucose-1-phosphate adenylyltransferase activity"/>
    <property type="evidence" value="ECO:0007669"/>
    <property type="project" value="UniProtKB-EC"/>
</dbReference>
<name>A0A804LKP0_MAIZE</name>
<keyword evidence="9" id="KW-0067">ATP-binding</keyword>
<evidence type="ECO:0000256" key="7">
    <source>
        <dbReference type="ARBA" id="ARBA00022695"/>
    </source>
</evidence>
<dbReference type="GO" id="GO:0005978">
    <property type="term" value="P:glycogen biosynthetic process"/>
    <property type="evidence" value="ECO:0007669"/>
    <property type="project" value="InterPro"/>
</dbReference>
<dbReference type="PROSITE" id="PS00809">
    <property type="entry name" value="ADP_GLC_PYROPHOSPH_2"/>
    <property type="match status" value="1"/>
</dbReference>
<dbReference type="AlphaFoldDB" id="A0A804LKP0"/>
<keyword evidence="5" id="KW-0021">Allosteric enzyme</keyword>
<evidence type="ECO:0000256" key="8">
    <source>
        <dbReference type="ARBA" id="ARBA00022741"/>
    </source>
</evidence>
<dbReference type="GO" id="GO:0005524">
    <property type="term" value="F:ATP binding"/>
    <property type="evidence" value="ECO:0007669"/>
    <property type="project" value="UniProtKB-KW"/>
</dbReference>
<proteinExistence type="inferred from homology"/>
<evidence type="ECO:0000256" key="2">
    <source>
        <dbReference type="ARBA" id="ARBA00004727"/>
    </source>
</evidence>
<dbReference type="Pfam" id="PF00483">
    <property type="entry name" value="NTP_transferase"/>
    <property type="match status" value="1"/>
</dbReference>
<dbReference type="Gramene" id="Zm00001eb017580_T001">
    <property type="protein sequence ID" value="Zm00001eb017580_P001"/>
    <property type="gene ID" value="Zm00001eb017580"/>
</dbReference>
<reference evidence="12" key="3">
    <citation type="submission" date="2021-05" db="UniProtKB">
        <authorList>
            <consortium name="EnsemblPlants"/>
        </authorList>
    </citation>
    <scope>IDENTIFICATION</scope>
    <source>
        <strain evidence="12">cv. B73</strain>
    </source>
</reference>
<keyword evidence="8" id="KW-0547">Nucleotide-binding</keyword>
<evidence type="ECO:0000256" key="1">
    <source>
        <dbReference type="ARBA" id="ARBA00000956"/>
    </source>
</evidence>
<evidence type="ECO:0000259" key="11">
    <source>
        <dbReference type="Pfam" id="PF00483"/>
    </source>
</evidence>
<evidence type="ECO:0000313" key="13">
    <source>
        <dbReference type="Proteomes" id="UP000007305"/>
    </source>
</evidence>
<feature type="domain" description="Nucleotidyl transferase" evidence="11">
    <location>
        <begin position="1"/>
        <end position="104"/>
    </location>
</feature>
<dbReference type="SUPFAM" id="SSF53448">
    <property type="entry name" value="Nucleotide-diphospho-sugar transferases"/>
    <property type="match status" value="1"/>
</dbReference>
<evidence type="ECO:0000256" key="9">
    <source>
        <dbReference type="ARBA" id="ARBA00022840"/>
    </source>
</evidence>
<keyword evidence="10" id="KW-0750">Starch biosynthesis</keyword>